<dbReference type="EMBL" id="HBKQ01048414">
    <property type="protein sequence ID" value="CAE2273396.1"/>
    <property type="molecule type" value="Transcribed_RNA"/>
</dbReference>
<dbReference type="GO" id="GO:0005666">
    <property type="term" value="C:RNA polymerase III complex"/>
    <property type="evidence" value="ECO:0007669"/>
    <property type="project" value="UniProtKB-UniRule"/>
</dbReference>
<evidence type="ECO:0000313" key="2">
    <source>
        <dbReference type="EMBL" id="CAE2273396.1"/>
    </source>
</evidence>
<accession>A0A6U6JAT0</accession>
<keyword evidence="1" id="KW-0804">Transcription</keyword>
<dbReference type="PANTHER" id="PTHR12949">
    <property type="entry name" value="RNA POLYMERASE III DNA DIRECTED -RELATED"/>
    <property type="match status" value="1"/>
</dbReference>
<evidence type="ECO:0000313" key="3">
    <source>
        <dbReference type="EMBL" id="CAE2273415.1"/>
    </source>
</evidence>
<comment type="function">
    <text evidence="1">DNA-dependent RNA polymerase catalyzes the transcription of DNA into RNA using the four ribonucleoside triphosphates as substrates. Specific core component of RNA polymerase III which synthesizes small RNAs, such as 5S rRNA and tRNAs.</text>
</comment>
<proteinExistence type="inferred from homology"/>
<gene>
    <name evidence="2" type="ORF">OAUR00152_LOCUS33427</name>
    <name evidence="3" type="ORF">OAUR00152_LOCUS33438</name>
</gene>
<comment type="similarity">
    <text evidence="1">Belongs to the eukaryotic RPC3/POLR3C RNA polymerase subunit family.</text>
</comment>
<protein>
    <recommendedName>
        <fullName evidence="1">DNA-directed RNA polymerase III subunit RPC3</fullName>
        <shortName evidence="1">RNA polymerase III subunit C3</shortName>
    </recommendedName>
</protein>
<organism evidence="2">
    <name type="scientific">Odontella aurita</name>
    <dbReference type="NCBI Taxonomy" id="265563"/>
    <lineage>
        <taxon>Eukaryota</taxon>
        <taxon>Sar</taxon>
        <taxon>Stramenopiles</taxon>
        <taxon>Ochrophyta</taxon>
        <taxon>Bacillariophyta</taxon>
        <taxon>Mediophyceae</taxon>
        <taxon>Biddulphiophycidae</taxon>
        <taxon>Eupodiscales</taxon>
        <taxon>Odontellaceae</taxon>
        <taxon>Odontella</taxon>
    </lineage>
</organism>
<dbReference type="PANTHER" id="PTHR12949:SF0">
    <property type="entry name" value="DNA-DIRECTED RNA POLYMERASE III SUBUNIT RPC3"/>
    <property type="match status" value="1"/>
</dbReference>
<comment type="subcellular location">
    <subcellularLocation>
        <location evidence="1">Nucleus</location>
    </subcellularLocation>
</comment>
<evidence type="ECO:0000256" key="1">
    <source>
        <dbReference type="RuleBase" id="RU367076"/>
    </source>
</evidence>
<reference evidence="2" key="1">
    <citation type="submission" date="2021-01" db="EMBL/GenBank/DDBJ databases">
        <authorList>
            <person name="Corre E."/>
            <person name="Pelletier E."/>
            <person name="Niang G."/>
            <person name="Scheremetjew M."/>
            <person name="Finn R."/>
            <person name="Kale V."/>
            <person name="Holt S."/>
            <person name="Cochrane G."/>
            <person name="Meng A."/>
            <person name="Brown T."/>
            <person name="Cohen L."/>
        </authorList>
    </citation>
    <scope>NUCLEOTIDE SEQUENCE</scope>
    <source>
        <strain evidence="2">Isolate 1302-5</strain>
    </source>
</reference>
<sequence>MSKQHNQSNAIFLWTVRRPRMFRTVVDDMCRALVNLRLRRQHEIEVGKDWIERAKEADVGGEEENDNALDRINYGRFCQGLERLDNACLQLDETLMVLKDF</sequence>
<keyword evidence="1" id="KW-0539">Nucleus</keyword>
<name>A0A6U6JAT0_9STRA</name>
<dbReference type="AlphaFoldDB" id="A0A6U6JAT0"/>
<dbReference type="InterPro" id="IPR039748">
    <property type="entry name" value="RPC3"/>
</dbReference>
<dbReference type="EMBL" id="HBKQ01048425">
    <property type="protein sequence ID" value="CAE2273415.1"/>
    <property type="molecule type" value="Transcribed_RNA"/>
</dbReference>
<comment type="subunit">
    <text evidence="1">Component of the RNA polymerase III (Pol III) complex consisting of 17 subunits.</text>
</comment>
<keyword evidence="1" id="KW-0240">DNA-directed RNA polymerase</keyword>
<dbReference type="GO" id="GO:0003697">
    <property type="term" value="F:single-stranded DNA binding"/>
    <property type="evidence" value="ECO:0007669"/>
    <property type="project" value="UniProtKB-UniRule"/>
</dbReference>